<dbReference type="PANTHER" id="PTHR46847:SF1">
    <property type="entry name" value="D-ALLOSE-BINDING PERIPLASMIC PROTEIN-RELATED"/>
    <property type="match status" value="1"/>
</dbReference>
<gene>
    <name evidence="6" type="ORF">LSG31_21205</name>
</gene>
<keyword evidence="3 4" id="KW-0732">Signal</keyword>
<evidence type="ECO:0000256" key="2">
    <source>
        <dbReference type="ARBA" id="ARBA00007639"/>
    </source>
</evidence>
<evidence type="ECO:0000256" key="3">
    <source>
        <dbReference type="ARBA" id="ARBA00022729"/>
    </source>
</evidence>
<evidence type="ECO:0000313" key="7">
    <source>
        <dbReference type="Proteomes" id="UP000830167"/>
    </source>
</evidence>
<accession>A0ABY4CIL0</accession>
<feature type="chain" id="PRO_5045857524" evidence="4">
    <location>
        <begin position="30"/>
        <end position="334"/>
    </location>
</feature>
<dbReference type="Proteomes" id="UP000830167">
    <property type="component" value="Chromosome"/>
</dbReference>
<evidence type="ECO:0000256" key="4">
    <source>
        <dbReference type="SAM" id="SignalP"/>
    </source>
</evidence>
<dbReference type="EMBL" id="CP089291">
    <property type="protein sequence ID" value="UOF90343.1"/>
    <property type="molecule type" value="Genomic_DNA"/>
</dbReference>
<protein>
    <submittedName>
        <fullName evidence="6">Sugar ABC transporter substrate-binding protein</fullName>
    </submittedName>
</protein>
<evidence type="ECO:0000256" key="1">
    <source>
        <dbReference type="ARBA" id="ARBA00004196"/>
    </source>
</evidence>
<feature type="domain" description="Periplasmic binding protein" evidence="5">
    <location>
        <begin position="48"/>
        <end position="304"/>
    </location>
</feature>
<comment type="subcellular location">
    <subcellularLocation>
        <location evidence="1">Cell envelope</location>
    </subcellularLocation>
</comment>
<evidence type="ECO:0000313" key="6">
    <source>
        <dbReference type="EMBL" id="UOF90343.1"/>
    </source>
</evidence>
<reference evidence="6" key="1">
    <citation type="submission" date="2021-12" db="EMBL/GenBank/DDBJ databases">
        <title>Alicyclobacillaceae gen. nov., sp. nov., isolated from chalcocite enrichment system.</title>
        <authorList>
            <person name="Jiang Z."/>
        </authorList>
    </citation>
    <scope>NUCLEOTIDE SEQUENCE</scope>
    <source>
        <strain evidence="6">MYW30-H2</strain>
    </source>
</reference>
<comment type="similarity">
    <text evidence="2">Belongs to the bacterial solute-binding protein 2 family.</text>
</comment>
<evidence type="ECO:0000259" key="5">
    <source>
        <dbReference type="Pfam" id="PF13407"/>
    </source>
</evidence>
<sequence>MKKRLATTLLVSSLAFVSLVGCGSSTTTAANPAPNNSGKADTGGKITIGVAMPTFDDVWLNYLRHAMEQYATKNPNIKLIFSDANNDSSKQLSEVDNFIAEKVKSIVVVPVDPKSMQPILDAANHAKVPLVAVNREFPNMDQATAYVGSQSIQAGILEMTQIAKLLHGKGNIAIMEGQLGQEAEVDRTKGYYEVLKKYPDIHVVLKGTASWDRAKGMSLMENWLHSGKQINAVVSNNDEMAIGAIRAVSAAGMQGKIIVGGTDATPEGLSYVKNGQLAVSVYQSALGQGQDGIKLAYEAAKGEKVQKTDYVPYELVTKDNADKYLAVWKQLGAK</sequence>
<proteinExistence type="inferred from homology"/>
<feature type="signal peptide" evidence="4">
    <location>
        <begin position="1"/>
        <end position="29"/>
    </location>
</feature>
<dbReference type="RefSeq" id="WP_347437038.1">
    <property type="nucleotide sequence ID" value="NZ_CP089291.1"/>
</dbReference>
<dbReference type="PANTHER" id="PTHR46847">
    <property type="entry name" value="D-ALLOSE-BINDING PERIPLASMIC PROTEIN-RELATED"/>
    <property type="match status" value="1"/>
</dbReference>
<dbReference type="Pfam" id="PF13407">
    <property type="entry name" value="Peripla_BP_4"/>
    <property type="match status" value="1"/>
</dbReference>
<name>A0ABY4CIL0_9BACL</name>
<dbReference type="CDD" id="cd06301">
    <property type="entry name" value="PBP1_rhizopine_binding-like"/>
    <property type="match status" value="1"/>
</dbReference>
<dbReference type="Gene3D" id="3.40.50.2300">
    <property type="match status" value="2"/>
</dbReference>
<dbReference type="InterPro" id="IPR028082">
    <property type="entry name" value="Peripla_BP_I"/>
</dbReference>
<keyword evidence="7" id="KW-1185">Reference proteome</keyword>
<dbReference type="InterPro" id="IPR025997">
    <property type="entry name" value="SBP_2_dom"/>
</dbReference>
<dbReference type="SUPFAM" id="SSF53822">
    <property type="entry name" value="Periplasmic binding protein-like I"/>
    <property type="match status" value="1"/>
</dbReference>
<organism evidence="6 7">
    <name type="scientific">Fodinisporobacter ferrooxydans</name>
    <dbReference type="NCBI Taxonomy" id="2901836"/>
    <lineage>
        <taxon>Bacteria</taxon>
        <taxon>Bacillati</taxon>
        <taxon>Bacillota</taxon>
        <taxon>Bacilli</taxon>
        <taxon>Bacillales</taxon>
        <taxon>Alicyclobacillaceae</taxon>
        <taxon>Fodinisporobacter</taxon>
    </lineage>
</organism>